<evidence type="ECO:0000313" key="1">
    <source>
        <dbReference type="EMBL" id="GIY02825.1"/>
    </source>
</evidence>
<proteinExistence type="predicted"/>
<protein>
    <submittedName>
        <fullName evidence="1">Uncharacterized protein</fullName>
    </submittedName>
</protein>
<comment type="caution">
    <text evidence="1">The sequence shown here is derived from an EMBL/GenBank/DDBJ whole genome shotgun (WGS) entry which is preliminary data.</text>
</comment>
<organism evidence="1 2">
    <name type="scientific">Caerostris darwini</name>
    <dbReference type="NCBI Taxonomy" id="1538125"/>
    <lineage>
        <taxon>Eukaryota</taxon>
        <taxon>Metazoa</taxon>
        <taxon>Ecdysozoa</taxon>
        <taxon>Arthropoda</taxon>
        <taxon>Chelicerata</taxon>
        <taxon>Arachnida</taxon>
        <taxon>Araneae</taxon>
        <taxon>Araneomorphae</taxon>
        <taxon>Entelegynae</taxon>
        <taxon>Araneoidea</taxon>
        <taxon>Araneidae</taxon>
        <taxon>Caerostris</taxon>
    </lineage>
</organism>
<keyword evidence="2" id="KW-1185">Reference proteome</keyword>
<name>A0AAV4Q480_9ARAC</name>
<dbReference type="AlphaFoldDB" id="A0AAV4Q480"/>
<evidence type="ECO:0000313" key="2">
    <source>
        <dbReference type="Proteomes" id="UP001054837"/>
    </source>
</evidence>
<reference evidence="1 2" key="1">
    <citation type="submission" date="2021-06" db="EMBL/GenBank/DDBJ databases">
        <title>Caerostris darwini draft genome.</title>
        <authorList>
            <person name="Kono N."/>
            <person name="Arakawa K."/>
        </authorList>
    </citation>
    <scope>NUCLEOTIDE SEQUENCE [LARGE SCALE GENOMIC DNA]</scope>
</reference>
<accession>A0AAV4Q480</accession>
<dbReference type="EMBL" id="BPLQ01003749">
    <property type="protein sequence ID" value="GIY02825.1"/>
    <property type="molecule type" value="Genomic_DNA"/>
</dbReference>
<dbReference type="Proteomes" id="UP001054837">
    <property type="component" value="Unassembled WGS sequence"/>
</dbReference>
<gene>
    <name evidence="1" type="ORF">CDAR_478061</name>
</gene>
<sequence>MRTELKEKLKQLWNTSRTGLNPAIKASGAVLIRGMNAFMEKAHWKSAPGEICFALPMNGNTCNYGVRMFVNTELENGGISDG</sequence>